<feature type="non-terminal residue" evidence="1">
    <location>
        <position position="1"/>
    </location>
</feature>
<sequence length="157" mass="18135">FLSEVSVPKTAAAAMIPDVDDDLIGMNESFSIFIIHVHFGLFGSTRKYTHVEHPKLSLIEQLACSEYRNCPYCFFITFLFHIQLRVSHFLQVSDQGNPKDRINFVNVSGSNFSSMQENSLCVRRSALQCNLLFCLVSKKNSIIYRNNHEYRMHESYE</sequence>
<keyword evidence="2" id="KW-1185">Reference proteome</keyword>
<protein>
    <submittedName>
        <fullName evidence="1">Uncharacterized protein</fullName>
    </submittedName>
</protein>
<feature type="non-terminal residue" evidence="1">
    <location>
        <position position="157"/>
    </location>
</feature>
<dbReference type="AlphaFoldDB" id="A0AAD8E419"/>
<name>A0AAD8E419_DIPPU</name>
<dbReference type="Proteomes" id="UP001233999">
    <property type="component" value="Unassembled WGS sequence"/>
</dbReference>
<proteinExistence type="predicted"/>
<reference evidence="1" key="1">
    <citation type="journal article" date="2023" name="IScience">
        <title>Live-bearing cockroach genome reveals convergent evolutionary mechanisms linked to viviparity in insects and beyond.</title>
        <authorList>
            <person name="Fouks B."/>
            <person name="Harrison M.C."/>
            <person name="Mikhailova A.A."/>
            <person name="Marchal E."/>
            <person name="English S."/>
            <person name="Carruthers M."/>
            <person name="Jennings E.C."/>
            <person name="Chiamaka E.L."/>
            <person name="Frigard R.A."/>
            <person name="Pippel M."/>
            <person name="Attardo G.M."/>
            <person name="Benoit J.B."/>
            <person name="Bornberg-Bauer E."/>
            <person name="Tobe S.S."/>
        </authorList>
    </citation>
    <scope>NUCLEOTIDE SEQUENCE</scope>
    <source>
        <strain evidence="1">Stay&amp;Tobe</strain>
    </source>
</reference>
<evidence type="ECO:0000313" key="1">
    <source>
        <dbReference type="EMBL" id="KAJ9575832.1"/>
    </source>
</evidence>
<dbReference type="EMBL" id="JASPKZ010009819">
    <property type="protein sequence ID" value="KAJ9575832.1"/>
    <property type="molecule type" value="Genomic_DNA"/>
</dbReference>
<evidence type="ECO:0000313" key="2">
    <source>
        <dbReference type="Proteomes" id="UP001233999"/>
    </source>
</evidence>
<organism evidence="1 2">
    <name type="scientific">Diploptera punctata</name>
    <name type="common">Pacific beetle cockroach</name>
    <dbReference type="NCBI Taxonomy" id="6984"/>
    <lineage>
        <taxon>Eukaryota</taxon>
        <taxon>Metazoa</taxon>
        <taxon>Ecdysozoa</taxon>
        <taxon>Arthropoda</taxon>
        <taxon>Hexapoda</taxon>
        <taxon>Insecta</taxon>
        <taxon>Pterygota</taxon>
        <taxon>Neoptera</taxon>
        <taxon>Polyneoptera</taxon>
        <taxon>Dictyoptera</taxon>
        <taxon>Blattodea</taxon>
        <taxon>Blaberoidea</taxon>
        <taxon>Blaberidae</taxon>
        <taxon>Diplopterinae</taxon>
        <taxon>Diploptera</taxon>
    </lineage>
</organism>
<reference evidence="1" key="2">
    <citation type="submission" date="2023-05" db="EMBL/GenBank/DDBJ databases">
        <authorList>
            <person name="Fouks B."/>
        </authorList>
    </citation>
    <scope>NUCLEOTIDE SEQUENCE</scope>
    <source>
        <strain evidence="1">Stay&amp;Tobe</strain>
        <tissue evidence="1">Testes</tissue>
    </source>
</reference>
<gene>
    <name evidence="1" type="ORF">L9F63_007290</name>
</gene>
<accession>A0AAD8E419</accession>
<comment type="caution">
    <text evidence="1">The sequence shown here is derived from an EMBL/GenBank/DDBJ whole genome shotgun (WGS) entry which is preliminary data.</text>
</comment>